<dbReference type="InterPro" id="IPR018865">
    <property type="entry name" value="STK19-like"/>
</dbReference>
<feature type="domain" description="Ribosomal protein L9" evidence="6">
    <location>
        <begin position="61"/>
        <end position="101"/>
    </location>
</feature>
<feature type="region of interest" description="Disordered" evidence="5">
    <location>
        <begin position="237"/>
        <end position="273"/>
    </location>
</feature>
<evidence type="ECO:0000256" key="1">
    <source>
        <dbReference type="ARBA" id="ARBA00010605"/>
    </source>
</evidence>
<name>A0ABX8I011_9ASCO</name>
<reference evidence="7 8" key="1">
    <citation type="submission" date="2021-06" db="EMBL/GenBank/DDBJ databases">
        <title>Candida outbreak in Lebanon.</title>
        <authorList>
            <person name="Finianos M."/>
        </authorList>
    </citation>
    <scope>NUCLEOTIDE SEQUENCE [LARGE SCALE GENOMIC DNA]</scope>
    <source>
        <strain evidence="7">CA3LBN</strain>
    </source>
</reference>
<evidence type="ECO:0000313" key="7">
    <source>
        <dbReference type="EMBL" id="QWU86327.1"/>
    </source>
</evidence>
<comment type="similarity">
    <text evidence="4">Belongs to the STK19 family.</text>
</comment>
<dbReference type="Pfam" id="PF10494">
    <property type="entry name" value="Stk19"/>
    <property type="match status" value="1"/>
</dbReference>
<accession>A0ABX8I011</accession>
<evidence type="ECO:0000256" key="4">
    <source>
        <dbReference type="ARBA" id="ARBA00093458"/>
    </source>
</evidence>
<comment type="similarity">
    <text evidence="1">Belongs to the bacterial ribosomal protein bL9 family.</text>
</comment>
<proteinExistence type="inferred from homology"/>
<dbReference type="Pfam" id="PF01281">
    <property type="entry name" value="Ribosomal_L9_N"/>
    <property type="match status" value="1"/>
</dbReference>
<evidence type="ECO:0000256" key="2">
    <source>
        <dbReference type="ARBA" id="ARBA00022980"/>
    </source>
</evidence>
<sequence length="583" mass="64784">MELPIKRFRHLVNFVSTIEPTYFTAMYPTNTLLTMSCPRLQLSVARQFTRNISRGKSKKVPVQLLTDFPPHGVKGQIIDVAPSFMRNVLHVDNKACYITKDHGPRIPVVDAPKVVLTRTTKKVKAAEPVTPKESSPALSLDELSALFSNMKSASKSSVTNMNASADSSGVIAREVNSSVPETLSFQFGTSKAPFTTTELAELIYKSSGIELAKDSIFLQNSAGKSLENLSETGTYYWNSNPKKGPLSPLKSKPKPKQKVKKQDEEDGSEEPLQVVSSRANLDFQIQNYTGIVDAIDTVVENQWAEKTCFHNRYYSEQAKEGSSATDLLFSLRGLSMETKAEIIKYRNQQLPNGMLTLNQLYSMFQDQGNTFVDRSLEMCIRDGLVKKFIITNASPIISRTGKGGQNSKVTYGYENIEVVVKIEHYIALIEEIADGSDGATAAALGEFKQFVKGHPEALSICTTDISADHLSALVKTGVVTLTSNHHNEINVHQYSLAYPRCGTFLKMINSGRSWLVKTLNKSKFKELLEEQLFEKWEGKNKANFRKPFYGYDLMWVLADALGAGVAEVFKTPVGRGWRLTGKI</sequence>
<dbReference type="EMBL" id="CP076661">
    <property type="protein sequence ID" value="QWU86327.1"/>
    <property type="molecule type" value="Genomic_DNA"/>
</dbReference>
<protein>
    <recommendedName>
        <fullName evidence="6">Ribosomal protein L9 domain-containing protein</fullName>
    </recommendedName>
</protein>
<evidence type="ECO:0000256" key="5">
    <source>
        <dbReference type="SAM" id="MobiDB-lite"/>
    </source>
</evidence>
<organism evidence="7 8">
    <name type="scientific">Candidozyma haemuli</name>
    <dbReference type="NCBI Taxonomy" id="45357"/>
    <lineage>
        <taxon>Eukaryota</taxon>
        <taxon>Fungi</taxon>
        <taxon>Dikarya</taxon>
        <taxon>Ascomycota</taxon>
        <taxon>Saccharomycotina</taxon>
        <taxon>Pichiomycetes</taxon>
        <taxon>Metschnikowiaceae</taxon>
        <taxon>Candidozyma</taxon>
    </lineage>
</organism>
<evidence type="ECO:0000313" key="8">
    <source>
        <dbReference type="Proteomes" id="UP000825434"/>
    </source>
</evidence>
<dbReference type="PANTHER" id="PTHR15243">
    <property type="entry name" value="SERINE/THREONINE-PROTEIN KINASE 19"/>
    <property type="match status" value="1"/>
</dbReference>
<dbReference type="InterPro" id="IPR020070">
    <property type="entry name" value="Ribosomal_bL9_N"/>
</dbReference>
<dbReference type="InterPro" id="IPR036935">
    <property type="entry name" value="Ribosomal_bL9_N_sf"/>
</dbReference>
<dbReference type="SUPFAM" id="SSF55658">
    <property type="entry name" value="L9 N-domain-like"/>
    <property type="match status" value="1"/>
</dbReference>
<evidence type="ECO:0000259" key="6">
    <source>
        <dbReference type="Pfam" id="PF01281"/>
    </source>
</evidence>
<evidence type="ECO:0000256" key="3">
    <source>
        <dbReference type="ARBA" id="ARBA00023274"/>
    </source>
</evidence>
<keyword evidence="2" id="KW-0689">Ribosomal protein</keyword>
<dbReference type="Proteomes" id="UP000825434">
    <property type="component" value="Chromosome 1"/>
</dbReference>
<dbReference type="PANTHER" id="PTHR15243:SF0">
    <property type="entry name" value="SERINE_THREONINE-PROTEIN KINASE 19"/>
    <property type="match status" value="1"/>
</dbReference>
<feature type="compositionally biased region" description="Low complexity" evidence="5">
    <location>
        <begin position="241"/>
        <end position="250"/>
    </location>
</feature>
<dbReference type="InterPro" id="IPR009027">
    <property type="entry name" value="Ribosomal_bL9/RNase_H1_N"/>
</dbReference>
<keyword evidence="3" id="KW-0687">Ribonucleoprotein</keyword>
<dbReference type="Gene3D" id="3.40.5.10">
    <property type="entry name" value="Ribosomal protein L9, N-terminal domain"/>
    <property type="match status" value="1"/>
</dbReference>
<gene>
    <name evidence="7" type="ORF">CA3LBN_000545</name>
</gene>
<keyword evidence="8" id="KW-1185">Reference proteome</keyword>